<organism evidence="8 9">
    <name type="scientific">Allochromatium warmingii</name>
    <name type="common">Chromatium warmingii</name>
    <dbReference type="NCBI Taxonomy" id="61595"/>
    <lineage>
        <taxon>Bacteria</taxon>
        <taxon>Pseudomonadati</taxon>
        <taxon>Pseudomonadota</taxon>
        <taxon>Gammaproteobacteria</taxon>
        <taxon>Chromatiales</taxon>
        <taxon>Chromatiaceae</taxon>
        <taxon>Allochromatium</taxon>
    </lineage>
</organism>
<gene>
    <name evidence="8" type="ORF">SAMN05421644_1128</name>
</gene>
<reference evidence="9" key="1">
    <citation type="submission" date="2016-10" db="EMBL/GenBank/DDBJ databases">
        <authorList>
            <person name="Varghese N."/>
            <person name="Submissions S."/>
        </authorList>
    </citation>
    <scope>NUCLEOTIDE SEQUENCE [LARGE SCALE GENOMIC DNA]</scope>
    <source>
        <strain evidence="9">DSM 173</strain>
    </source>
</reference>
<dbReference type="GO" id="GO:0004222">
    <property type="term" value="F:metalloendopeptidase activity"/>
    <property type="evidence" value="ECO:0007669"/>
    <property type="project" value="InterPro"/>
</dbReference>
<keyword evidence="4 6" id="KW-0862">Zinc</keyword>
<keyword evidence="2" id="KW-0479">Metal-binding</keyword>
<feature type="domain" description="Peptidase M48" evidence="7">
    <location>
        <begin position="74"/>
        <end position="252"/>
    </location>
</feature>
<evidence type="ECO:0000313" key="8">
    <source>
        <dbReference type="EMBL" id="SDX75381.1"/>
    </source>
</evidence>
<dbReference type="InterPro" id="IPR051156">
    <property type="entry name" value="Mito/Outer_Membr_Metalloprot"/>
</dbReference>
<evidence type="ECO:0000259" key="7">
    <source>
        <dbReference type="Pfam" id="PF01435"/>
    </source>
</evidence>
<keyword evidence="3 6" id="KW-0378">Hydrolase</keyword>
<keyword evidence="9" id="KW-1185">Reference proteome</keyword>
<dbReference type="GO" id="GO:0016020">
    <property type="term" value="C:membrane"/>
    <property type="evidence" value="ECO:0007669"/>
    <property type="project" value="TreeGrafter"/>
</dbReference>
<proteinExistence type="inferred from homology"/>
<keyword evidence="5 6" id="KW-0482">Metalloprotease</keyword>
<sequence length="254" mass="27017">MQAIGWKYVRVIALSLAAIQLTGCNTMPDRTAMSGGLALLEAASITDAQMMQKAQAAAQALDQENTLASANSAYQKRVNKLAKNLKSVNGVPLDIKVYMKNEINAFAMADGTIRIYSKLMDSMNDDELLFIIGHEMGHVAKGHTAQRMRAALLTQAGRKIVQSTAGGTIAALTASQLGDLVEKVINAQFSQANEREADDFGLLTLKQNGGNPVGAATALEKLATMSGQGSNFVTQMVATHPEPSARAARIRKAL</sequence>
<evidence type="ECO:0000313" key="9">
    <source>
        <dbReference type="Proteomes" id="UP000198672"/>
    </source>
</evidence>
<dbReference type="PANTHER" id="PTHR22726:SF8">
    <property type="entry name" value="METALLOPROTEASE YCAL"/>
    <property type="match status" value="1"/>
</dbReference>
<evidence type="ECO:0000256" key="1">
    <source>
        <dbReference type="ARBA" id="ARBA00022670"/>
    </source>
</evidence>
<protein>
    <submittedName>
        <fullName evidence="8">Putative metalloprotease</fullName>
    </submittedName>
</protein>
<evidence type="ECO:0000256" key="2">
    <source>
        <dbReference type="ARBA" id="ARBA00022723"/>
    </source>
</evidence>
<comment type="cofactor">
    <cofactor evidence="6">
        <name>Zn(2+)</name>
        <dbReference type="ChEBI" id="CHEBI:29105"/>
    </cofactor>
    <text evidence="6">Binds 1 zinc ion per subunit.</text>
</comment>
<keyword evidence="1 6" id="KW-0645">Protease</keyword>
<dbReference type="AlphaFoldDB" id="A0A1H3E9N0"/>
<evidence type="ECO:0000256" key="6">
    <source>
        <dbReference type="RuleBase" id="RU003983"/>
    </source>
</evidence>
<evidence type="ECO:0000256" key="3">
    <source>
        <dbReference type="ARBA" id="ARBA00022801"/>
    </source>
</evidence>
<comment type="similarity">
    <text evidence="6">Belongs to the peptidase M48 family.</text>
</comment>
<dbReference type="GO" id="GO:0051603">
    <property type="term" value="P:proteolysis involved in protein catabolic process"/>
    <property type="evidence" value="ECO:0007669"/>
    <property type="project" value="TreeGrafter"/>
</dbReference>
<dbReference type="InterPro" id="IPR001915">
    <property type="entry name" value="Peptidase_M48"/>
</dbReference>
<dbReference type="STRING" id="61595.SAMN05421644_1128"/>
<dbReference type="GO" id="GO:0046872">
    <property type="term" value="F:metal ion binding"/>
    <property type="evidence" value="ECO:0007669"/>
    <property type="project" value="UniProtKB-KW"/>
</dbReference>
<name>A0A1H3E9N0_ALLWA</name>
<accession>A0A1H3E9N0</accession>
<dbReference type="Gene3D" id="3.30.2010.10">
    <property type="entry name" value="Metalloproteases ('zincins'), catalytic domain"/>
    <property type="match status" value="1"/>
</dbReference>
<evidence type="ECO:0000256" key="5">
    <source>
        <dbReference type="ARBA" id="ARBA00023049"/>
    </source>
</evidence>
<dbReference type="Pfam" id="PF01435">
    <property type="entry name" value="Peptidase_M48"/>
    <property type="match status" value="1"/>
</dbReference>
<dbReference type="Proteomes" id="UP000198672">
    <property type="component" value="Unassembled WGS sequence"/>
</dbReference>
<dbReference type="PANTHER" id="PTHR22726">
    <property type="entry name" value="METALLOENDOPEPTIDASE OMA1"/>
    <property type="match status" value="1"/>
</dbReference>
<evidence type="ECO:0000256" key="4">
    <source>
        <dbReference type="ARBA" id="ARBA00022833"/>
    </source>
</evidence>
<dbReference type="EMBL" id="FNOW01000012">
    <property type="protein sequence ID" value="SDX75381.1"/>
    <property type="molecule type" value="Genomic_DNA"/>
</dbReference>